<reference evidence="1" key="1">
    <citation type="submission" date="2020-05" db="EMBL/GenBank/DDBJ databases">
        <title>Large-scale comparative analyses of tick genomes elucidate their genetic diversity and vector capacities.</title>
        <authorList>
            <person name="Jia N."/>
            <person name="Wang J."/>
            <person name="Shi W."/>
            <person name="Du L."/>
            <person name="Sun Y."/>
            <person name="Zhan W."/>
            <person name="Jiang J."/>
            <person name="Wang Q."/>
            <person name="Zhang B."/>
            <person name="Ji P."/>
            <person name="Sakyi L.B."/>
            <person name="Cui X."/>
            <person name="Yuan T."/>
            <person name="Jiang B."/>
            <person name="Yang W."/>
            <person name="Lam T.T.-Y."/>
            <person name="Chang Q."/>
            <person name="Ding S."/>
            <person name="Wang X."/>
            <person name="Zhu J."/>
            <person name="Ruan X."/>
            <person name="Zhao L."/>
            <person name="Wei J."/>
            <person name="Que T."/>
            <person name="Du C."/>
            <person name="Cheng J."/>
            <person name="Dai P."/>
            <person name="Han X."/>
            <person name="Huang E."/>
            <person name="Gao Y."/>
            <person name="Liu J."/>
            <person name="Shao H."/>
            <person name="Ye R."/>
            <person name="Li L."/>
            <person name="Wei W."/>
            <person name="Wang X."/>
            <person name="Wang C."/>
            <person name="Yang T."/>
            <person name="Huo Q."/>
            <person name="Li W."/>
            <person name="Guo W."/>
            <person name="Chen H."/>
            <person name="Zhou L."/>
            <person name="Ni X."/>
            <person name="Tian J."/>
            <person name="Zhou Y."/>
            <person name="Sheng Y."/>
            <person name="Liu T."/>
            <person name="Pan Y."/>
            <person name="Xia L."/>
            <person name="Li J."/>
            <person name="Zhao F."/>
            <person name="Cao W."/>
        </authorList>
    </citation>
    <scope>NUCLEOTIDE SEQUENCE</scope>
    <source>
        <strain evidence="1">Hyas-2018</strain>
    </source>
</reference>
<comment type="caution">
    <text evidence="1">The sequence shown here is derived from an EMBL/GenBank/DDBJ whole genome shotgun (WGS) entry which is preliminary data.</text>
</comment>
<proteinExistence type="predicted"/>
<evidence type="ECO:0000313" key="2">
    <source>
        <dbReference type="Proteomes" id="UP000821845"/>
    </source>
</evidence>
<evidence type="ECO:0000313" key="1">
    <source>
        <dbReference type="EMBL" id="KAH6939984.1"/>
    </source>
</evidence>
<keyword evidence="2" id="KW-1185">Reference proteome</keyword>
<sequence>MRRRLQPSSGPEALTSGGALRNNGSRMRRKGRTGEGRQTEKAKGGGTRSPDRARCVEFLNVQLSKDQEYSDGKTFAIVVVDLGARLHIALQFALQIPKSASKSPSPSPC</sequence>
<gene>
    <name evidence="1" type="ORF">HPB50_023864</name>
</gene>
<dbReference type="Proteomes" id="UP000821845">
    <property type="component" value="Chromosome 2"/>
</dbReference>
<accession>A0ACB7T4Y7</accession>
<name>A0ACB7T4Y7_HYAAI</name>
<organism evidence="1 2">
    <name type="scientific">Hyalomma asiaticum</name>
    <name type="common">Tick</name>
    <dbReference type="NCBI Taxonomy" id="266040"/>
    <lineage>
        <taxon>Eukaryota</taxon>
        <taxon>Metazoa</taxon>
        <taxon>Ecdysozoa</taxon>
        <taxon>Arthropoda</taxon>
        <taxon>Chelicerata</taxon>
        <taxon>Arachnida</taxon>
        <taxon>Acari</taxon>
        <taxon>Parasitiformes</taxon>
        <taxon>Ixodida</taxon>
        <taxon>Ixodoidea</taxon>
        <taxon>Ixodidae</taxon>
        <taxon>Hyalomminae</taxon>
        <taxon>Hyalomma</taxon>
    </lineage>
</organism>
<protein>
    <submittedName>
        <fullName evidence="1">Uncharacterized protein</fullName>
    </submittedName>
</protein>
<dbReference type="EMBL" id="CM023482">
    <property type="protein sequence ID" value="KAH6939984.1"/>
    <property type="molecule type" value="Genomic_DNA"/>
</dbReference>